<proteinExistence type="predicted"/>
<organism evidence="1 2">
    <name type="scientific">Portunus trituberculatus</name>
    <name type="common">Swimming crab</name>
    <name type="synonym">Neptunus trituberculatus</name>
    <dbReference type="NCBI Taxonomy" id="210409"/>
    <lineage>
        <taxon>Eukaryota</taxon>
        <taxon>Metazoa</taxon>
        <taxon>Ecdysozoa</taxon>
        <taxon>Arthropoda</taxon>
        <taxon>Crustacea</taxon>
        <taxon>Multicrustacea</taxon>
        <taxon>Malacostraca</taxon>
        <taxon>Eumalacostraca</taxon>
        <taxon>Eucarida</taxon>
        <taxon>Decapoda</taxon>
        <taxon>Pleocyemata</taxon>
        <taxon>Brachyura</taxon>
        <taxon>Eubrachyura</taxon>
        <taxon>Portunoidea</taxon>
        <taxon>Portunidae</taxon>
        <taxon>Portuninae</taxon>
        <taxon>Portunus</taxon>
    </lineage>
</organism>
<dbReference type="PANTHER" id="PTHR47510:SF3">
    <property type="entry name" value="ENDO_EXONUCLEASE_PHOSPHATASE DOMAIN-CONTAINING PROTEIN"/>
    <property type="match status" value="1"/>
</dbReference>
<dbReference type="EMBL" id="VSRR010012633">
    <property type="protein sequence ID" value="MPC54781.1"/>
    <property type="molecule type" value="Genomic_DNA"/>
</dbReference>
<sequence length="84" mass="9466">MSTNKILRNDVFHALSGLNPRKTYDPDGVPPIVLKNCASLYVSTSSFPSCWKFAYIQPVPKEGDRSNPSNYRPRALIFCLSKVF</sequence>
<name>A0A5B7G4H0_PORTR</name>
<gene>
    <name evidence="1" type="ORF">E2C01_048707</name>
</gene>
<dbReference type="PANTHER" id="PTHR47510">
    <property type="entry name" value="REVERSE TRANSCRIPTASE DOMAIN-CONTAINING PROTEIN"/>
    <property type="match status" value="1"/>
</dbReference>
<evidence type="ECO:0000313" key="2">
    <source>
        <dbReference type="Proteomes" id="UP000324222"/>
    </source>
</evidence>
<accession>A0A5B7G4H0</accession>
<dbReference type="Proteomes" id="UP000324222">
    <property type="component" value="Unassembled WGS sequence"/>
</dbReference>
<dbReference type="AlphaFoldDB" id="A0A5B7G4H0"/>
<evidence type="ECO:0000313" key="1">
    <source>
        <dbReference type="EMBL" id="MPC54781.1"/>
    </source>
</evidence>
<protein>
    <submittedName>
        <fullName evidence="1">Uncharacterized protein</fullName>
    </submittedName>
</protein>
<keyword evidence="2" id="KW-1185">Reference proteome</keyword>
<reference evidence="1 2" key="1">
    <citation type="submission" date="2019-05" db="EMBL/GenBank/DDBJ databases">
        <title>Another draft genome of Portunus trituberculatus and its Hox gene families provides insights of decapod evolution.</title>
        <authorList>
            <person name="Jeong J.-H."/>
            <person name="Song I."/>
            <person name="Kim S."/>
            <person name="Choi T."/>
            <person name="Kim D."/>
            <person name="Ryu S."/>
            <person name="Kim W."/>
        </authorList>
    </citation>
    <scope>NUCLEOTIDE SEQUENCE [LARGE SCALE GENOMIC DNA]</scope>
    <source>
        <tissue evidence="1">Muscle</tissue>
    </source>
</reference>
<comment type="caution">
    <text evidence="1">The sequence shown here is derived from an EMBL/GenBank/DDBJ whole genome shotgun (WGS) entry which is preliminary data.</text>
</comment>